<comment type="caution">
    <text evidence="1">The sequence shown here is derived from an EMBL/GenBank/DDBJ whole genome shotgun (WGS) entry which is preliminary data.</text>
</comment>
<protein>
    <submittedName>
        <fullName evidence="1">Uncharacterized protein</fullName>
    </submittedName>
</protein>
<sequence>MLHTNAYQCPSELPFSANYQWQSVTLISAASAAYQCHQSVRPISASQCYLWVVPISAA</sequence>
<evidence type="ECO:0000313" key="1">
    <source>
        <dbReference type="EMBL" id="CAI9588602.1"/>
    </source>
</evidence>
<accession>A0ABN9EWJ2</accession>
<proteinExistence type="predicted"/>
<dbReference type="EMBL" id="CATNWA010015972">
    <property type="protein sequence ID" value="CAI9588602.1"/>
    <property type="molecule type" value="Genomic_DNA"/>
</dbReference>
<dbReference type="Proteomes" id="UP001162483">
    <property type="component" value="Unassembled WGS sequence"/>
</dbReference>
<name>A0ABN9EWJ2_9NEOB</name>
<reference evidence="1" key="1">
    <citation type="submission" date="2023-05" db="EMBL/GenBank/DDBJ databases">
        <authorList>
            <person name="Stuckert A."/>
        </authorList>
    </citation>
    <scope>NUCLEOTIDE SEQUENCE</scope>
</reference>
<gene>
    <name evidence="1" type="ORF">SPARVUS_LOCUS10768786</name>
</gene>
<organism evidence="1 2">
    <name type="scientific">Staurois parvus</name>
    <dbReference type="NCBI Taxonomy" id="386267"/>
    <lineage>
        <taxon>Eukaryota</taxon>
        <taxon>Metazoa</taxon>
        <taxon>Chordata</taxon>
        <taxon>Craniata</taxon>
        <taxon>Vertebrata</taxon>
        <taxon>Euteleostomi</taxon>
        <taxon>Amphibia</taxon>
        <taxon>Batrachia</taxon>
        <taxon>Anura</taxon>
        <taxon>Neobatrachia</taxon>
        <taxon>Ranoidea</taxon>
        <taxon>Ranidae</taxon>
        <taxon>Staurois</taxon>
    </lineage>
</organism>
<evidence type="ECO:0000313" key="2">
    <source>
        <dbReference type="Proteomes" id="UP001162483"/>
    </source>
</evidence>
<keyword evidence="2" id="KW-1185">Reference proteome</keyword>